<reference evidence="2" key="1">
    <citation type="submission" date="2015-01" db="EMBL/GenBank/DDBJ databases">
        <authorList>
            <person name="Pelicic Vladimir"/>
        </authorList>
    </citation>
    <scope>NUCLEOTIDE SEQUENCE</scope>
    <source>
        <strain evidence="2">L10</strain>
    </source>
</reference>
<dbReference type="AlphaFoldDB" id="A0A0K0PIV3"/>
<dbReference type="InterPro" id="IPR012348">
    <property type="entry name" value="RNR-like"/>
</dbReference>
<dbReference type="Pfam" id="PF11583">
    <property type="entry name" value="AurF"/>
    <property type="match status" value="1"/>
</dbReference>
<dbReference type="GO" id="GO:0016491">
    <property type="term" value="F:oxidoreductase activity"/>
    <property type="evidence" value="ECO:0007669"/>
    <property type="project" value="InterPro"/>
</dbReference>
<dbReference type="InterPro" id="IPR025859">
    <property type="entry name" value="AurF/CmlI"/>
</dbReference>
<gene>
    <name evidence="2" type="primary">azoC</name>
</gene>
<evidence type="ECO:0000256" key="1">
    <source>
        <dbReference type="SAM" id="MobiDB-lite"/>
    </source>
</evidence>
<dbReference type="SMR" id="A0A0K0PIV3"/>
<proteinExistence type="predicted"/>
<accession>A0A0K0PIV3</accession>
<evidence type="ECO:0000313" key="2">
    <source>
        <dbReference type="EMBL" id="AKQ24642.1"/>
    </source>
</evidence>
<organism evidence="2">
    <name type="scientific">Streptomyces chattanoogensis</name>
    <dbReference type="NCBI Taxonomy" id="66876"/>
    <lineage>
        <taxon>Bacteria</taxon>
        <taxon>Bacillati</taxon>
        <taxon>Actinomycetota</taxon>
        <taxon>Actinomycetes</taxon>
        <taxon>Kitasatosporales</taxon>
        <taxon>Streptomycetaceae</taxon>
        <taxon>Streptomyces</taxon>
    </lineage>
</organism>
<protein>
    <submittedName>
        <fullName evidence="2">AzoC</fullName>
    </submittedName>
</protein>
<dbReference type="EMBL" id="KP687735">
    <property type="protein sequence ID" value="AKQ24642.1"/>
    <property type="molecule type" value="Genomic_DNA"/>
</dbReference>
<feature type="region of interest" description="Disordered" evidence="1">
    <location>
        <begin position="1"/>
        <end position="24"/>
    </location>
</feature>
<sequence>MSSRAPEELTGVQSPELPAYDPDDQAENAVIARLAGNWHRRAAVKREEPNLADLFELARDDYPERILPFRDHPTFRALPPEDRARLLSWAWISYNRTTVLLEGQIVNPAFQLGLDGEFPQPVSELMQRSLAQAMVDEQYHTLMHLNASAVTRRRRGEAFADAALPKPLVVREHEARLASCANERERRLTTLAFATVAEISINAYLNLIADDKEIQPVNSATVRIHNRDEYCHASISAVLAEQVHHTLDDGERRYFLQSLVAGLEAFVGNDFMAWHRIMDEAGIRGGHEMLDDIQHAGGRKRLVQDFSGLRKLVERLDAVDDLDFDWSRSVTGSDAVSPTR</sequence>
<dbReference type="Gene3D" id="1.10.620.20">
    <property type="entry name" value="Ribonucleotide Reductase, subunit A"/>
    <property type="match status" value="1"/>
</dbReference>
<name>A0A0K0PIV3_9ACTN</name>